<dbReference type="InterPro" id="IPR019108">
    <property type="entry name" value="Caa3_assmbl_CtaG-rel"/>
</dbReference>
<keyword evidence="2" id="KW-1003">Cell membrane</keyword>
<evidence type="ECO:0000256" key="3">
    <source>
        <dbReference type="ARBA" id="ARBA00022692"/>
    </source>
</evidence>
<feature type="transmembrane region" description="Helical" evidence="6">
    <location>
        <begin position="259"/>
        <end position="280"/>
    </location>
</feature>
<evidence type="ECO:0000256" key="5">
    <source>
        <dbReference type="ARBA" id="ARBA00023136"/>
    </source>
</evidence>
<feature type="transmembrane region" description="Helical" evidence="6">
    <location>
        <begin position="139"/>
        <end position="162"/>
    </location>
</feature>
<evidence type="ECO:0000256" key="6">
    <source>
        <dbReference type="SAM" id="Phobius"/>
    </source>
</evidence>
<evidence type="ECO:0000313" key="7">
    <source>
        <dbReference type="EMBL" id="MFC5025359.1"/>
    </source>
</evidence>
<feature type="transmembrane region" description="Helical" evidence="6">
    <location>
        <begin position="27"/>
        <end position="47"/>
    </location>
</feature>
<feature type="transmembrane region" description="Helical" evidence="6">
    <location>
        <begin position="213"/>
        <end position="239"/>
    </location>
</feature>
<evidence type="ECO:0000256" key="4">
    <source>
        <dbReference type="ARBA" id="ARBA00022989"/>
    </source>
</evidence>
<keyword evidence="4 6" id="KW-1133">Transmembrane helix</keyword>
<accession>A0ABV9XK50</accession>
<dbReference type="Pfam" id="PF09678">
    <property type="entry name" value="Caa3_CtaG"/>
    <property type="match status" value="1"/>
</dbReference>
<gene>
    <name evidence="7" type="ORF">ACFPM3_24855</name>
</gene>
<keyword evidence="5 6" id="KW-0472">Membrane</keyword>
<organism evidence="7 8">
    <name type="scientific">Streptomyces coeruleoprunus</name>
    <dbReference type="NCBI Taxonomy" id="285563"/>
    <lineage>
        <taxon>Bacteria</taxon>
        <taxon>Bacillati</taxon>
        <taxon>Actinomycetota</taxon>
        <taxon>Actinomycetes</taxon>
        <taxon>Kitasatosporales</taxon>
        <taxon>Streptomycetaceae</taxon>
        <taxon>Streptomyces</taxon>
    </lineage>
</organism>
<protein>
    <submittedName>
        <fullName evidence="7">Cytochrome c oxidase assembly protein</fullName>
    </submittedName>
</protein>
<dbReference type="RefSeq" id="WP_345692891.1">
    <property type="nucleotide sequence ID" value="NZ_BAABIT010000001.1"/>
</dbReference>
<feature type="transmembrane region" description="Helical" evidence="6">
    <location>
        <begin position="59"/>
        <end position="78"/>
    </location>
</feature>
<name>A0ABV9XK50_9ACTN</name>
<dbReference type="Proteomes" id="UP001595829">
    <property type="component" value="Unassembled WGS sequence"/>
</dbReference>
<proteinExistence type="predicted"/>
<keyword evidence="3 6" id="KW-0812">Transmembrane</keyword>
<evidence type="ECO:0000256" key="2">
    <source>
        <dbReference type="ARBA" id="ARBA00022475"/>
    </source>
</evidence>
<feature type="transmembrane region" description="Helical" evidence="6">
    <location>
        <begin position="174"/>
        <end position="192"/>
    </location>
</feature>
<sequence>MDHSGHGTTMDLPPFTLERGLAFSPDLFFLFGSVLALALYGWGVVRLRRRGDGWPVGRTAFFTVGVLSVALVMCTGLNDYGMVMFSVHMVQHMVISMLSPIMLLLGAPVTLALRALPVAARRGGKGPRELLLMLLHSRYMRVITHPAFTIPMFIASLYGLYFTPLFDFLMESRPGHIAMMVHFLLVGLTFFWPIMGVDPGPHRPGYVMRMLELFAGMPFHAFFGIALMMASEPMVSAYLHPPASLGIDALADQRAAGGIAWAFSEIPSVVVLIALVFQWYRSEERAARRKDRAADRDGDQELEAYNAYLASLQARGR</sequence>
<evidence type="ECO:0000256" key="1">
    <source>
        <dbReference type="ARBA" id="ARBA00004651"/>
    </source>
</evidence>
<feature type="transmembrane region" description="Helical" evidence="6">
    <location>
        <begin position="98"/>
        <end position="119"/>
    </location>
</feature>
<dbReference type="EMBL" id="JBHSJD010000020">
    <property type="protein sequence ID" value="MFC5025359.1"/>
    <property type="molecule type" value="Genomic_DNA"/>
</dbReference>
<keyword evidence="8" id="KW-1185">Reference proteome</keyword>
<reference evidence="8" key="1">
    <citation type="journal article" date="2019" name="Int. J. Syst. Evol. Microbiol.">
        <title>The Global Catalogue of Microorganisms (GCM) 10K type strain sequencing project: providing services to taxonomists for standard genome sequencing and annotation.</title>
        <authorList>
            <consortium name="The Broad Institute Genomics Platform"/>
            <consortium name="The Broad Institute Genome Sequencing Center for Infectious Disease"/>
            <person name="Wu L."/>
            <person name="Ma J."/>
        </authorList>
    </citation>
    <scope>NUCLEOTIDE SEQUENCE [LARGE SCALE GENOMIC DNA]</scope>
    <source>
        <strain evidence="8">CGMCC 4.1648</strain>
    </source>
</reference>
<evidence type="ECO:0000313" key="8">
    <source>
        <dbReference type="Proteomes" id="UP001595829"/>
    </source>
</evidence>
<comment type="caution">
    <text evidence="7">The sequence shown here is derived from an EMBL/GenBank/DDBJ whole genome shotgun (WGS) entry which is preliminary data.</text>
</comment>
<comment type="subcellular location">
    <subcellularLocation>
        <location evidence="1">Cell membrane</location>
        <topology evidence="1">Multi-pass membrane protein</topology>
    </subcellularLocation>
</comment>